<keyword evidence="3" id="KW-1185">Reference proteome</keyword>
<gene>
    <name evidence="2" type="ORF">NE237_002827</name>
</gene>
<sequence length="157" mass="17887">MNLFPYLVLPCSLRLLPLKPKNPLPLRSPVLVKFAYKDPSKLRLKLNEPFLLPPNAGSEEIDEDSDRGNEDEEEQANVIVSSSPPKDALLLMRSRSAPYRAYSLANHFWGAPSPIEDVANGKKEQKDGEEEQERPTSEKEIISRDSTVESRFPRFYF</sequence>
<dbReference type="Proteomes" id="UP001141806">
    <property type="component" value="Unassembled WGS sequence"/>
</dbReference>
<reference evidence="2" key="1">
    <citation type="journal article" date="2023" name="Plant J.">
        <title>The genome of the king protea, Protea cynaroides.</title>
        <authorList>
            <person name="Chang J."/>
            <person name="Duong T.A."/>
            <person name="Schoeman C."/>
            <person name="Ma X."/>
            <person name="Roodt D."/>
            <person name="Barker N."/>
            <person name="Li Z."/>
            <person name="Van de Peer Y."/>
            <person name="Mizrachi E."/>
        </authorList>
    </citation>
    <scope>NUCLEOTIDE SEQUENCE</scope>
    <source>
        <tissue evidence="2">Young leaves</tissue>
    </source>
</reference>
<protein>
    <submittedName>
        <fullName evidence="2">Uncharacterized protein</fullName>
    </submittedName>
</protein>
<proteinExistence type="predicted"/>
<accession>A0A9Q0KFQ5</accession>
<evidence type="ECO:0000313" key="2">
    <source>
        <dbReference type="EMBL" id="KAJ4969728.1"/>
    </source>
</evidence>
<evidence type="ECO:0000313" key="3">
    <source>
        <dbReference type="Proteomes" id="UP001141806"/>
    </source>
</evidence>
<dbReference type="PANTHER" id="PTHR33448:SF10">
    <property type="entry name" value="PROTAMINE P1 FAMILY PROTEIN"/>
    <property type="match status" value="1"/>
</dbReference>
<feature type="compositionally biased region" description="Basic and acidic residues" evidence="1">
    <location>
        <begin position="133"/>
        <end position="145"/>
    </location>
</feature>
<feature type="region of interest" description="Disordered" evidence="1">
    <location>
        <begin position="47"/>
        <end position="80"/>
    </location>
</feature>
<feature type="compositionally biased region" description="Acidic residues" evidence="1">
    <location>
        <begin position="59"/>
        <end position="75"/>
    </location>
</feature>
<comment type="caution">
    <text evidence="2">The sequence shown here is derived from an EMBL/GenBank/DDBJ whole genome shotgun (WGS) entry which is preliminary data.</text>
</comment>
<dbReference type="EMBL" id="JAMYWD010000005">
    <property type="protein sequence ID" value="KAJ4969728.1"/>
    <property type="molecule type" value="Genomic_DNA"/>
</dbReference>
<dbReference type="PANTHER" id="PTHR33448">
    <property type="entry name" value="CHLOROPLAST PROTEIN HCF243-RELATED"/>
    <property type="match status" value="1"/>
</dbReference>
<feature type="region of interest" description="Disordered" evidence="1">
    <location>
        <begin position="111"/>
        <end position="145"/>
    </location>
</feature>
<name>A0A9Q0KFQ5_9MAGN</name>
<dbReference type="OrthoDB" id="785861at2759"/>
<organism evidence="2 3">
    <name type="scientific">Protea cynaroides</name>
    <dbReference type="NCBI Taxonomy" id="273540"/>
    <lineage>
        <taxon>Eukaryota</taxon>
        <taxon>Viridiplantae</taxon>
        <taxon>Streptophyta</taxon>
        <taxon>Embryophyta</taxon>
        <taxon>Tracheophyta</taxon>
        <taxon>Spermatophyta</taxon>
        <taxon>Magnoliopsida</taxon>
        <taxon>Proteales</taxon>
        <taxon>Proteaceae</taxon>
        <taxon>Protea</taxon>
    </lineage>
</organism>
<dbReference type="AlphaFoldDB" id="A0A9Q0KFQ5"/>
<evidence type="ECO:0000256" key="1">
    <source>
        <dbReference type="SAM" id="MobiDB-lite"/>
    </source>
</evidence>